<dbReference type="AlphaFoldDB" id="A0A418SN31"/>
<proteinExistence type="predicted"/>
<dbReference type="RefSeq" id="WP_119751605.1">
    <property type="nucleotide sequence ID" value="NZ_QZCG01000016.1"/>
</dbReference>
<evidence type="ECO:0000313" key="3">
    <source>
        <dbReference type="Proteomes" id="UP000284202"/>
    </source>
</evidence>
<accession>A0A418SN31</accession>
<dbReference type="EMBL" id="QZCG01000016">
    <property type="protein sequence ID" value="RJE82376.1"/>
    <property type="molecule type" value="Genomic_DNA"/>
</dbReference>
<evidence type="ECO:0000313" key="2">
    <source>
        <dbReference type="EMBL" id="RJE82376.1"/>
    </source>
</evidence>
<keyword evidence="3" id="KW-1185">Reference proteome</keyword>
<name>A0A418SN31_9RHOB</name>
<gene>
    <name evidence="2" type="ORF">D3P04_19765</name>
</gene>
<organism evidence="2 3">
    <name type="scientific">Paracoccus onubensis</name>
    <dbReference type="NCBI Taxonomy" id="1675788"/>
    <lineage>
        <taxon>Bacteria</taxon>
        <taxon>Pseudomonadati</taxon>
        <taxon>Pseudomonadota</taxon>
        <taxon>Alphaproteobacteria</taxon>
        <taxon>Rhodobacterales</taxon>
        <taxon>Paracoccaceae</taxon>
        <taxon>Paracoccus</taxon>
    </lineage>
</organism>
<dbReference type="OrthoDB" id="7847741at2"/>
<feature type="region of interest" description="Disordered" evidence="1">
    <location>
        <begin position="65"/>
        <end position="85"/>
    </location>
</feature>
<dbReference type="Proteomes" id="UP000284202">
    <property type="component" value="Unassembled WGS sequence"/>
</dbReference>
<protein>
    <submittedName>
        <fullName evidence="2">Uncharacterized protein</fullName>
    </submittedName>
</protein>
<evidence type="ECO:0000256" key="1">
    <source>
        <dbReference type="SAM" id="MobiDB-lite"/>
    </source>
</evidence>
<sequence length="135" mass="15091">MIEPRRNWVIWAIAGLTLATMVGGLIVTGGPGQGRKERRDHVRLNDLAALFDQARCIGASEQRNDGDLSATAQCPDEPRLADPYTDEPYRIEPVEDRHLRLCAIFELPADGDRPRYGGPHGEWDGHCVVIQLKYD</sequence>
<reference evidence="3" key="1">
    <citation type="submission" date="2018-09" db="EMBL/GenBank/DDBJ databases">
        <title>Acidovorax cavernicola nov. sp. isolated from Gruta de las Maravillas (Aracena, Spain).</title>
        <authorList>
            <person name="Jurado V."/>
            <person name="Gutierrez-Patricio S."/>
            <person name="Gonzalez-Pimentel J.L."/>
            <person name="Miller A.Z."/>
            <person name="Laiz L."/>
            <person name="Saiz-Jimenez C."/>
        </authorList>
    </citation>
    <scope>NUCLEOTIDE SEQUENCE [LARGE SCALE GENOMIC DNA]</scope>
    <source>
        <strain evidence="3">1011MAR3C25</strain>
    </source>
</reference>
<comment type="caution">
    <text evidence="2">The sequence shown here is derived from an EMBL/GenBank/DDBJ whole genome shotgun (WGS) entry which is preliminary data.</text>
</comment>